<keyword evidence="1" id="KW-1133">Transmembrane helix</keyword>
<name>A0A9N8Q0R8_CHRIL</name>
<reference evidence="2" key="1">
    <citation type="submission" date="2021-12" db="EMBL/GenBank/DDBJ databases">
        <authorList>
            <person name="King R."/>
        </authorList>
    </citation>
    <scope>NUCLEOTIDE SEQUENCE</scope>
</reference>
<evidence type="ECO:0000313" key="2">
    <source>
        <dbReference type="EMBL" id="CAD0202668.1"/>
    </source>
</evidence>
<organism evidence="2 3">
    <name type="scientific">Chrysodeixis includens</name>
    <name type="common">Soybean looper</name>
    <name type="synonym">Pseudoplusia includens</name>
    <dbReference type="NCBI Taxonomy" id="689277"/>
    <lineage>
        <taxon>Eukaryota</taxon>
        <taxon>Metazoa</taxon>
        <taxon>Ecdysozoa</taxon>
        <taxon>Arthropoda</taxon>
        <taxon>Hexapoda</taxon>
        <taxon>Insecta</taxon>
        <taxon>Pterygota</taxon>
        <taxon>Neoptera</taxon>
        <taxon>Endopterygota</taxon>
        <taxon>Lepidoptera</taxon>
        <taxon>Glossata</taxon>
        <taxon>Ditrysia</taxon>
        <taxon>Noctuoidea</taxon>
        <taxon>Noctuidae</taxon>
        <taxon>Plusiinae</taxon>
        <taxon>Chrysodeixis</taxon>
    </lineage>
</organism>
<protein>
    <submittedName>
        <fullName evidence="2">Uncharacterized protein</fullName>
    </submittedName>
</protein>
<evidence type="ECO:0000313" key="3">
    <source>
        <dbReference type="Proteomes" id="UP001154114"/>
    </source>
</evidence>
<dbReference type="AlphaFoldDB" id="A0A9N8Q0R8"/>
<proteinExistence type="predicted"/>
<evidence type="ECO:0000256" key="1">
    <source>
        <dbReference type="SAM" id="Phobius"/>
    </source>
</evidence>
<accession>A0A9N8Q0R8</accession>
<sequence length="113" mass="12932">MTELIKSLICRTLRFLTIRRPTARSKNNFVGAKTRWRSSRDIAASLLHTRINITMVDFNMLVEPQTSISTILFMKFVYSSVCLSLKLFVSSLFSVLFPLIITLTTHIPDAFFA</sequence>
<dbReference type="EMBL" id="LR824020">
    <property type="protein sequence ID" value="CAD0202668.1"/>
    <property type="molecule type" value="Genomic_DNA"/>
</dbReference>
<keyword evidence="1" id="KW-0812">Transmembrane</keyword>
<feature type="transmembrane region" description="Helical" evidence="1">
    <location>
        <begin position="76"/>
        <end position="101"/>
    </location>
</feature>
<keyword evidence="3" id="KW-1185">Reference proteome</keyword>
<gene>
    <name evidence="2" type="ORF">CINC_LOCUS4329</name>
</gene>
<keyword evidence="1" id="KW-0472">Membrane</keyword>
<dbReference type="Proteomes" id="UP001154114">
    <property type="component" value="Chromosome 17"/>
</dbReference>